<reference evidence="2 3" key="1">
    <citation type="submission" date="2016-10" db="EMBL/GenBank/DDBJ databases">
        <authorList>
            <person name="de Groot N.N."/>
        </authorList>
    </citation>
    <scope>NUCLEOTIDE SEQUENCE [LARGE SCALE GENOMIC DNA]</scope>
    <source>
        <strain evidence="2 3">DSM 18346</strain>
    </source>
</reference>
<feature type="signal peptide" evidence="1">
    <location>
        <begin position="1"/>
        <end position="21"/>
    </location>
</feature>
<accession>A0A1G9BJT2</accession>
<evidence type="ECO:0000313" key="3">
    <source>
        <dbReference type="Proteomes" id="UP000198718"/>
    </source>
</evidence>
<keyword evidence="1" id="KW-0732">Signal</keyword>
<dbReference type="RefSeq" id="WP_090551892.1">
    <property type="nucleotide sequence ID" value="NZ_FNFP01000002.1"/>
</dbReference>
<sequence>MKIKKIIAILLITLLFLIGCASDSSPEANDFLDTNETDEEINYTAIEVNQFTDSQQLKERLIESIAIELKNTENITIGMLQEREQILNLVENLFTYTVKEEYTVTEQTDIVGPINFYFSDGNDIYGLMNNKYIYIEGYYFTIDTKTSQQLQNFFRANIAPAPVPGE</sequence>
<evidence type="ECO:0008006" key="4">
    <source>
        <dbReference type="Google" id="ProtNLM"/>
    </source>
</evidence>
<dbReference type="EMBL" id="FNFP01000002">
    <property type="protein sequence ID" value="SDK39726.1"/>
    <property type="molecule type" value="Genomic_DNA"/>
</dbReference>
<gene>
    <name evidence="2" type="ORF">SAMN05660472_01195</name>
</gene>
<protein>
    <recommendedName>
        <fullName evidence="4">DUF4367 domain-containing protein</fullName>
    </recommendedName>
</protein>
<evidence type="ECO:0000256" key="1">
    <source>
        <dbReference type="SAM" id="SignalP"/>
    </source>
</evidence>
<proteinExistence type="predicted"/>
<organism evidence="2 3">
    <name type="scientific">Natronincola ferrireducens</name>
    <dbReference type="NCBI Taxonomy" id="393762"/>
    <lineage>
        <taxon>Bacteria</taxon>
        <taxon>Bacillati</taxon>
        <taxon>Bacillota</taxon>
        <taxon>Clostridia</taxon>
        <taxon>Peptostreptococcales</taxon>
        <taxon>Natronincolaceae</taxon>
        <taxon>Natronincola</taxon>
    </lineage>
</organism>
<dbReference type="PROSITE" id="PS51257">
    <property type="entry name" value="PROKAR_LIPOPROTEIN"/>
    <property type="match status" value="1"/>
</dbReference>
<dbReference type="Proteomes" id="UP000198718">
    <property type="component" value="Unassembled WGS sequence"/>
</dbReference>
<keyword evidence="3" id="KW-1185">Reference proteome</keyword>
<dbReference type="OrthoDB" id="1956661at2"/>
<feature type="chain" id="PRO_5038331868" description="DUF4367 domain-containing protein" evidence="1">
    <location>
        <begin position="22"/>
        <end position="166"/>
    </location>
</feature>
<evidence type="ECO:0000313" key="2">
    <source>
        <dbReference type="EMBL" id="SDK39726.1"/>
    </source>
</evidence>
<dbReference type="AlphaFoldDB" id="A0A1G9BJT2"/>
<name>A0A1G9BJT2_9FIRM</name>